<organism evidence="2 3">
    <name type="scientific">Cloeon dipterum</name>
    <dbReference type="NCBI Taxonomy" id="197152"/>
    <lineage>
        <taxon>Eukaryota</taxon>
        <taxon>Metazoa</taxon>
        <taxon>Ecdysozoa</taxon>
        <taxon>Arthropoda</taxon>
        <taxon>Hexapoda</taxon>
        <taxon>Insecta</taxon>
        <taxon>Pterygota</taxon>
        <taxon>Palaeoptera</taxon>
        <taxon>Ephemeroptera</taxon>
        <taxon>Pisciforma</taxon>
        <taxon>Baetidae</taxon>
        <taxon>Cloeon</taxon>
    </lineage>
</organism>
<sequence length="189" mass="22373">MDFIKKFVGIAPPEEHSDGYFYWGFKPSDENDFEIFDILPNGPQHRWDSYDIQQYSQEIREMERKFQEMLIPFQQRPEFSTDLFRAPTHKQDVDGSLDGCRPNADQILEIMEQDRHMQKSPIHPRHEAPNFFQLPPDFKSFSRSVSIQTSQRPDGVWETRKVVRDEHGNEQVTVTEQLDRPVHPSKPRS</sequence>
<proteinExistence type="predicted"/>
<accession>A0A8S1CUP6</accession>
<name>A0A8S1CUP6_9INSE</name>
<dbReference type="AlphaFoldDB" id="A0A8S1CUP6"/>
<feature type="region of interest" description="Disordered" evidence="1">
    <location>
        <begin position="165"/>
        <end position="189"/>
    </location>
</feature>
<evidence type="ECO:0000313" key="2">
    <source>
        <dbReference type="EMBL" id="CAB3368956.1"/>
    </source>
</evidence>
<dbReference type="Proteomes" id="UP000494165">
    <property type="component" value="Unassembled WGS sequence"/>
</dbReference>
<evidence type="ECO:0000313" key="3">
    <source>
        <dbReference type="Proteomes" id="UP000494165"/>
    </source>
</evidence>
<comment type="caution">
    <text evidence="2">The sequence shown here is derived from an EMBL/GenBank/DDBJ whole genome shotgun (WGS) entry which is preliminary data.</text>
</comment>
<protein>
    <submittedName>
        <fullName evidence="2">Uncharacterized protein</fullName>
    </submittedName>
</protein>
<reference evidence="2 3" key="1">
    <citation type="submission" date="2020-04" db="EMBL/GenBank/DDBJ databases">
        <authorList>
            <person name="Alioto T."/>
            <person name="Alioto T."/>
            <person name="Gomez Garrido J."/>
        </authorList>
    </citation>
    <scope>NUCLEOTIDE SEQUENCE [LARGE SCALE GENOMIC DNA]</scope>
</reference>
<gene>
    <name evidence="2" type="ORF">CLODIP_2_CD10970</name>
</gene>
<keyword evidence="3" id="KW-1185">Reference proteome</keyword>
<dbReference type="OrthoDB" id="5562606at2759"/>
<dbReference type="EMBL" id="CADEPI010000041">
    <property type="protein sequence ID" value="CAB3368956.1"/>
    <property type="molecule type" value="Genomic_DNA"/>
</dbReference>
<evidence type="ECO:0000256" key="1">
    <source>
        <dbReference type="SAM" id="MobiDB-lite"/>
    </source>
</evidence>